<dbReference type="EMBL" id="FUYX01000013">
    <property type="protein sequence ID" value="SKC07714.1"/>
    <property type="molecule type" value="Genomic_DNA"/>
</dbReference>
<dbReference type="Proteomes" id="UP000190130">
    <property type="component" value="Unassembled WGS sequence"/>
</dbReference>
<organism evidence="1 2">
    <name type="scientific">Bosea thiooxidans</name>
    <dbReference type="NCBI Taxonomy" id="53254"/>
    <lineage>
        <taxon>Bacteria</taxon>
        <taxon>Pseudomonadati</taxon>
        <taxon>Pseudomonadota</taxon>
        <taxon>Alphaproteobacteria</taxon>
        <taxon>Hyphomicrobiales</taxon>
        <taxon>Boseaceae</taxon>
        <taxon>Bosea</taxon>
    </lineage>
</organism>
<evidence type="ECO:0000313" key="1">
    <source>
        <dbReference type="EMBL" id="SKC07714.1"/>
    </source>
</evidence>
<evidence type="ECO:0000313" key="2">
    <source>
        <dbReference type="Proteomes" id="UP000190130"/>
    </source>
</evidence>
<proteinExistence type="predicted"/>
<gene>
    <name evidence="1" type="ORF">SAMN05660750_04038</name>
</gene>
<name>A0A1T5GGZ5_9HYPH</name>
<sequence length="44" mass="4795">MAFACPIPARLRIRHDIMNGPSHSAACVEIAAKRPSAPKERNLP</sequence>
<protein>
    <submittedName>
        <fullName evidence="1">Uncharacterized protein</fullName>
    </submittedName>
</protein>
<dbReference type="AlphaFoldDB" id="A0A1T5GGZ5"/>
<accession>A0A1T5GGZ5</accession>
<reference evidence="1 2" key="1">
    <citation type="submission" date="2017-02" db="EMBL/GenBank/DDBJ databases">
        <authorList>
            <person name="Peterson S.W."/>
        </authorList>
    </citation>
    <scope>NUCLEOTIDE SEQUENCE [LARGE SCALE GENOMIC DNA]</scope>
    <source>
        <strain evidence="1 2">DSM 9653</strain>
    </source>
</reference>